<name>A0ACC2DPV2_DIPCM</name>
<proteinExistence type="predicted"/>
<sequence length="1199" mass="132904">MDASLEAEREAMETTLAAPMQFMVLDATFRDAPTSASCTPPTVVLFGKSAHGCTISCLVNDFLPYFWFPAPVHLEGGEETSILKENLQLIMNHFNQFILARGQKNGTPSELAVAEISISYRTPLMFYRPGGPFQFLQVKVWRSTDLPTVAKEFKLFAEEDDLRSHGLLWKDRTSYEEDLKLGMRFCCDTAIAGGAWIEIRQGSILPCSQQKTRCEMEVRASWHDVIGLTPDVTHYMKLIPLDDCQQGQSRPCQRDQSRMQDNGGQVATQLQESNACIIENAYMKENSGTDLGHRNELEDVGWLTICPLRIVTLHVQCAGGGQVFGEEASGRKRLHGRTKGTGRSQIGNQGAGDVCPHAHPVHDTKEKADPEDLCCISGGGSALSTRDPVLIISNILHIPNAPQGQASKVCFSHGKHAMCASPPGTEVRIYDTERDMLMAWQEFIRNEIDPDVICMFQCKDSLRYLVDRLKTLKLGPLDISRHKGHTTEVKSVVSYGKHWVKQQARMTATSNQEVFRAIVHGRILIDMLRVVLVAYNLTTFTLAECSQVLLGKPKEVLSSASVFDLWNGKYGGFARLVLYSVREAEVAAELMGRLQTLTEMIEMARVTGLSTGDVLYKAQMIRVQSLLLRSARREGWLLGGPTLGGQLSGSPFLLHPQECKTVGFYEDPVAILDFASLYPSIFMAHNLCYTTLVHPKDVCLLPEKDMIVSPTGAYFVLPKLRHGVLPRICGALITARKQARERMMAKTVSAEEYAVLDGRQRALKLCSNALYGFTGAGASPQQALPLADSCLTMGAAACKQAVESVPRIFDKANVVYAQTDSVFIQFQGASVEEAITLGVKASELVSEAFPSPMVLKFERVLCPFLLLQVNRYAGKQYTLNISGKDEGTLFVRGLESERRDVPLFVRTVCNNVLEELLLHRDVKHALEVSKQAIKRLVSGKYSMHDFLMTGGLWRVDGQDIARLAAATKSPKKDSGSALTAEEGRGPHVSLAIRMKRQDPDRQFHIGERIPYVLVANSSKLQDEMSEDPLVALIHNMQINFHVYLENKLRKPLESILEHVTEPSQLRELFTGNHTVPPPAVLSPGGVHSTQALVSSFFRAKMPCLSCRKPLEAAKSVLCESCIVAGAAQITAAFLLAQKQDEEKKYARSQAECLQYHSGGLYWPILCTNLDCPSFYLRHEGAKRLEYIESLLEKLESDCG</sequence>
<comment type="caution">
    <text evidence="1">The sequence shown here is derived from an EMBL/GenBank/DDBJ whole genome shotgun (WGS) entry which is preliminary data.</text>
</comment>
<keyword evidence="2" id="KW-1185">Reference proteome</keyword>
<evidence type="ECO:0000313" key="1">
    <source>
        <dbReference type="EMBL" id="KAJ7556162.1"/>
    </source>
</evidence>
<evidence type="ECO:0000313" key="2">
    <source>
        <dbReference type="Proteomes" id="UP001162992"/>
    </source>
</evidence>
<reference evidence="2" key="1">
    <citation type="journal article" date="2024" name="Proc. Natl. Acad. Sci. U.S.A.">
        <title>Extraordinary preservation of gene collinearity over three hundred million years revealed in homosporous lycophytes.</title>
        <authorList>
            <person name="Li C."/>
            <person name="Wickell D."/>
            <person name="Kuo L.Y."/>
            <person name="Chen X."/>
            <person name="Nie B."/>
            <person name="Liao X."/>
            <person name="Peng D."/>
            <person name="Ji J."/>
            <person name="Jenkins J."/>
            <person name="Williams M."/>
            <person name="Shu S."/>
            <person name="Plott C."/>
            <person name="Barry K."/>
            <person name="Rajasekar S."/>
            <person name="Grimwood J."/>
            <person name="Han X."/>
            <person name="Sun S."/>
            <person name="Hou Z."/>
            <person name="He W."/>
            <person name="Dai G."/>
            <person name="Sun C."/>
            <person name="Schmutz J."/>
            <person name="Leebens-Mack J.H."/>
            <person name="Li F.W."/>
            <person name="Wang L."/>
        </authorList>
    </citation>
    <scope>NUCLEOTIDE SEQUENCE [LARGE SCALE GENOMIC DNA]</scope>
    <source>
        <strain evidence="2">cv. PW_Plant_1</strain>
    </source>
</reference>
<accession>A0ACC2DPV2</accession>
<dbReference type="Proteomes" id="UP001162992">
    <property type="component" value="Chromosome 5"/>
</dbReference>
<organism evidence="1 2">
    <name type="scientific">Diphasiastrum complanatum</name>
    <name type="common">Issler's clubmoss</name>
    <name type="synonym">Lycopodium complanatum</name>
    <dbReference type="NCBI Taxonomy" id="34168"/>
    <lineage>
        <taxon>Eukaryota</taxon>
        <taxon>Viridiplantae</taxon>
        <taxon>Streptophyta</taxon>
        <taxon>Embryophyta</taxon>
        <taxon>Tracheophyta</taxon>
        <taxon>Lycopodiopsida</taxon>
        <taxon>Lycopodiales</taxon>
        <taxon>Lycopodiaceae</taxon>
        <taxon>Lycopodioideae</taxon>
        <taxon>Diphasiastrum</taxon>
    </lineage>
</organism>
<protein>
    <submittedName>
        <fullName evidence="1">Uncharacterized protein</fullName>
    </submittedName>
</protein>
<gene>
    <name evidence="1" type="ORF">O6H91_05G071800</name>
</gene>
<dbReference type="EMBL" id="CM055096">
    <property type="protein sequence ID" value="KAJ7556162.1"/>
    <property type="molecule type" value="Genomic_DNA"/>
</dbReference>